<sequence length="175" mass="20084">MQGVVKTGDLCIEFQSKMASARALSDQRAYEKASVLEYIILQARIRLFGNLHPLTVATMVNLAISKSEFGEFEAAERLEEVVMDLRMEILGELHSDTLLAMHNLAYTRRAWKKTSASLRLMERCVELRLQVLGSEHKSTRNFRETLERWRRADQDQPSDRTPVSTPVMVVPDYIN</sequence>
<protein>
    <recommendedName>
        <fullName evidence="8">Kinesin light chain</fullName>
    </recommendedName>
</protein>
<evidence type="ECO:0008006" key="8">
    <source>
        <dbReference type="Google" id="ProtNLM"/>
    </source>
</evidence>
<evidence type="ECO:0000313" key="6">
    <source>
        <dbReference type="EMBL" id="KAF1966603.1"/>
    </source>
</evidence>
<dbReference type="OrthoDB" id="5390606at2759"/>
<dbReference type="Proteomes" id="UP000800036">
    <property type="component" value="Unassembled WGS sequence"/>
</dbReference>
<keyword evidence="7" id="KW-1185">Reference proteome</keyword>
<dbReference type="GO" id="GO:0005871">
    <property type="term" value="C:kinesin complex"/>
    <property type="evidence" value="ECO:0007669"/>
    <property type="project" value="InterPro"/>
</dbReference>
<dbReference type="GO" id="GO:0019894">
    <property type="term" value="F:kinesin binding"/>
    <property type="evidence" value="ECO:0007669"/>
    <property type="project" value="TreeGrafter"/>
</dbReference>
<accession>A0A6A5UMZ2</accession>
<evidence type="ECO:0000256" key="2">
    <source>
        <dbReference type="ARBA" id="ARBA00022490"/>
    </source>
</evidence>
<dbReference type="EMBL" id="ML976743">
    <property type="protein sequence ID" value="KAF1966603.1"/>
    <property type="molecule type" value="Genomic_DNA"/>
</dbReference>
<dbReference type="InterPro" id="IPR002151">
    <property type="entry name" value="Kinesin_light"/>
</dbReference>
<organism evidence="6 7">
    <name type="scientific">Bimuria novae-zelandiae CBS 107.79</name>
    <dbReference type="NCBI Taxonomy" id="1447943"/>
    <lineage>
        <taxon>Eukaryota</taxon>
        <taxon>Fungi</taxon>
        <taxon>Dikarya</taxon>
        <taxon>Ascomycota</taxon>
        <taxon>Pezizomycotina</taxon>
        <taxon>Dothideomycetes</taxon>
        <taxon>Pleosporomycetidae</taxon>
        <taxon>Pleosporales</taxon>
        <taxon>Massarineae</taxon>
        <taxon>Didymosphaeriaceae</taxon>
        <taxon>Bimuria</taxon>
    </lineage>
</organism>
<dbReference type="PANTHER" id="PTHR45783:SF3">
    <property type="entry name" value="KINESIN LIGHT CHAIN"/>
    <property type="match status" value="1"/>
</dbReference>
<keyword evidence="3" id="KW-0677">Repeat</keyword>
<evidence type="ECO:0000256" key="4">
    <source>
        <dbReference type="ARBA" id="ARBA00022803"/>
    </source>
</evidence>
<proteinExistence type="predicted"/>
<gene>
    <name evidence="6" type="ORF">BU23DRAFT_661808</name>
</gene>
<name>A0A6A5UMZ2_9PLEO</name>
<dbReference type="Pfam" id="PF13374">
    <property type="entry name" value="TPR_10"/>
    <property type="match status" value="2"/>
</dbReference>
<evidence type="ECO:0000313" key="7">
    <source>
        <dbReference type="Proteomes" id="UP000800036"/>
    </source>
</evidence>
<evidence type="ECO:0000256" key="1">
    <source>
        <dbReference type="ARBA" id="ARBA00004496"/>
    </source>
</evidence>
<feature type="region of interest" description="Disordered" evidence="5">
    <location>
        <begin position="150"/>
        <end position="175"/>
    </location>
</feature>
<evidence type="ECO:0000256" key="3">
    <source>
        <dbReference type="ARBA" id="ARBA00022737"/>
    </source>
</evidence>
<dbReference type="AlphaFoldDB" id="A0A6A5UMZ2"/>
<evidence type="ECO:0000256" key="5">
    <source>
        <dbReference type="SAM" id="MobiDB-lite"/>
    </source>
</evidence>
<reference evidence="6" key="1">
    <citation type="journal article" date="2020" name="Stud. Mycol.">
        <title>101 Dothideomycetes genomes: a test case for predicting lifestyles and emergence of pathogens.</title>
        <authorList>
            <person name="Haridas S."/>
            <person name="Albert R."/>
            <person name="Binder M."/>
            <person name="Bloem J."/>
            <person name="Labutti K."/>
            <person name="Salamov A."/>
            <person name="Andreopoulos B."/>
            <person name="Baker S."/>
            <person name="Barry K."/>
            <person name="Bills G."/>
            <person name="Bluhm B."/>
            <person name="Cannon C."/>
            <person name="Castanera R."/>
            <person name="Culley D."/>
            <person name="Daum C."/>
            <person name="Ezra D."/>
            <person name="Gonzalez J."/>
            <person name="Henrissat B."/>
            <person name="Kuo A."/>
            <person name="Liang C."/>
            <person name="Lipzen A."/>
            <person name="Lutzoni F."/>
            <person name="Magnuson J."/>
            <person name="Mondo S."/>
            <person name="Nolan M."/>
            <person name="Ohm R."/>
            <person name="Pangilinan J."/>
            <person name="Park H.-J."/>
            <person name="Ramirez L."/>
            <person name="Alfaro M."/>
            <person name="Sun H."/>
            <person name="Tritt A."/>
            <person name="Yoshinaga Y."/>
            <person name="Zwiers L.-H."/>
            <person name="Turgeon B."/>
            <person name="Goodwin S."/>
            <person name="Spatafora J."/>
            <person name="Crous P."/>
            <person name="Grigoriev I."/>
        </authorList>
    </citation>
    <scope>NUCLEOTIDE SEQUENCE</scope>
    <source>
        <strain evidence="6">CBS 107.79</strain>
    </source>
</reference>
<dbReference type="GO" id="GO:0007018">
    <property type="term" value="P:microtubule-based movement"/>
    <property type="evidence" value="ECO:0007669"/>
    <property type="project" value="TreeGrafter"/>
</dbReference>
<dbReference type="GO" id="GO:0005737">
    <property type="term" value="C:cytoplasm"/>
    <property type="evidence" value="ECO:0007669"/>
    <property type="project" value="UniProtKB-SubCell"/>
</dbReference>
<dbReference type="SUPFAM" id="SSF48452">
    <property type="entry name" value="TPR-like"/>
    <property type="match status" value="1"/>
</dbReference>
<dbReference type="PANTHER" id="PTHR45783">
    <property type="entry name" value="KINESIN LIGHT CHAIN"/>
    <property type="match status" value="1"/>
</dbReference>
<keyword evidence="2" id="KW-0963">Cytoplasm</keyword>
<dbReference type="InterPro" id="IPR011990">
    <property type="entry name" value="TPR-like_helical_dom_sf"/>
</dbReference>
<keyword evidence="4" id="KW-0802">TPR repeat</keyword>
<dbReference type="Gene3D" id="1.25.40.10">
    <property type="entry name" value="Tetratricopeptide repeat domain"/>
    <property type="match status" value="1"/>
</dbReference>
<comment type="subcellular location">
    <subcellularLocation>
        <location evidence="1">Cytoplasm</location>
    </subcellularLocation>
</comment>